<dbReference type="Gene3D" id="1.10.630.10">
    <property type="entry name" value="Cytochrome P450"/>
    <property type="match status" value="1"/>
</dbReference>
<dbReference type="PANTHER" id="PTHR46696">
    <property type="entry name" value="P450, PUTATIVE (EUROFUNG)-RELATED"/>
    <property type="match status" value="1"/>
</dbReference>
<dbReference type="RefSeq" id="WP_123742400.1">
    <property type="nucleotide sequence ID" value="NZ_RJKM01000001.1"/>
</dbReference>
<dbReference type="GO" id="GO:0004497">
    <property type="term" value="F:monooxygenase activity"/>
    <property type="evidence" value="ECO:0007669"/>
    <property type="project" value="UniProtKB-KW"/>
</dbReference>
<name>A0A3N1H1K0_9PSEU</name>
<dbReference type="SUPFAM" id="SSF48264">
    <property type="entry name" value="Cytochrome P450"/>
    <property type="match status" value="1"/>
</dbReference>
<dbReference type="EMBL" id="RJKM01000001">
    <property type="protein sequence ID" value="ROP36400.1"/>
    <property type="molecule type" value="Genomic_DNA"/>
</dbReference>
<dbReference type="GO" id="GO:0020037">
    <property type="term" value="F:heme binding"/>
    <property type="evidence" value="ECO:0007669"/>
    <property type="project" value="InterPro"/>
</dbReference>
<dbReference type="Pfam" id="PF00067">
    <property type="entry name" value="p450"/>
    <property type="match status" value="1"/>
</dbReference>
<keyword evidence="5" id="KW-0408">Iron</keyword>
<evidence type="ECO:0000256" key="6">
    <source>
        <dbReference type="ARBA" id="ARBA00023033"/>
    </source>
</evidence>
<dbReference type="CDD" id="cd11029">
    <property type="entry name" value="CYP107-like"/>
    <property type="match status" value="1"/>
</dbReference>
<accession>A0A3N1H1K0</accession>
<dbReference type="InterPro" id="IPR036396">
    <property type="entry name" value="Cyt_P450_sf"/>
</dbReference>
<dbReference type="InterPro" id="IPR001128">
    <property type="entry name" value="Cyt_P450"/>
</dbReference>
<dbReference type="GO" id="GO:0005506">
    <property type="term" value="F:iron ion binding"/>
    <property type="evidence" value="ECO:0007669"/>
    <property type="project" value="InterPro"/>
</dbReference>
<dbReference type="Proteomes" id="UP000268727">
    <property type="component" value="Unassembled WGS sequence"/>
</dbReference>
<evidence type="ECO:0000256" key="4">
    <source>
        <dbReference type="ARBA" id="ARBA00023002"/>
    </source>
</evidence>
<evidence type="ECO:0000256" key="1">
    <source>
        <dbReference type="ARBA" id="ARBA00010617"/>
    </source>
</evidence>
<proteinExistence type="inferred from homology"/>
<evidence type="ECO:0000256" key="3">
    <source>
        <dbReference type="ARBA" id="ARBA00022723"/>
    </source>
</evidence>
<dbReference type="FunFam" id="1.10.630.10:FF:000018">
    <property type="entry name" value="Cytochrome P450 monooxygenase"/>
    <property type="match status" value="1"/>
</dbReference>
<dbReference type="AlphaFoldDB" id="A0A3N1H1K0"/>
<comment type="similarity">
    <text evidence="1">Belongs to the cytochrome P450 family.</text>
</comment>
<keyword evidence="3" id="KW-0479">Metal-binding</keyword>
<dbReference type="InterPro" id="IPR002397">
    <property type="entry name" value="Cyt_P450_B"/>
</dbReference>
<evidence type="ECO:0000313" key="8">
    <source>
        <dbReference type="Proteomes" id="UP000268727"/>
    </source>
</evidence>
<evidence type="ECO:0008006" key="9">
    <source>
        <dbReference type="Google" id="ProtNLM"/>
    </source>
</evidence>
<dbReference type="GO" id="GO:0016705">
    <property type="term" value="F:oxidoreductase activity, acting on paired donors, with incorporation or reduction of molecular oxygen"/>
    <property type="evidence" value="ECO:0007669"/>
    <property type="project" value="InterPro"/>
</dbReference>
<keyword evidence="6" id="KW-0503">Monooxygenase</keyword>
<comment type="caution">
    <text evidence="7">The sequence shown here is derived from an EMBL/GenBank/DDBJ whole genome shotgun (WGS) entry which is preliminary data.</text>
</comment>
<keyword evidence="8" id="KW-1185">Reference proteome</keyword>
<dbReference type="PANTHER" id="PTHR46696:SF1">
    <property type="entry name" value="CYTOCHROME P450 YJIB-RELATED"/>
    <property type="match status" value="1"/>
</dbReference>
<evidence type="ECO:0000256" key="2">
    <source>
        <dbReference type="ARBA" id="ARBA00022617"/>
    </source>
</evidence>
<dbReference type="OrthoDB" id="5500002at2"/>
<organism evidence="7 8">
    <name type="scientific">Saccharothrix texasensis</name>
    <dbReference type="NCBI Taxonomy" id="103734"/>
    <lineage>
        <taxon>Bacteria</taxon>
        <taxon>Bacillati</taxon>
        <taxon>Actinomycetota</taxon>
        <taxon>Actinomycetes</taxon>
        <taxon>Pseudonocardiales</taxon>
        <taxon>Pseudonocardiaceae</taxon>
        <taxon>Saccharothrix</taxon>
    </lineage>
</organism>
<evidence type="ECO:0000313" key="7">
    <source>
        <dbReference type="EMBL" id="ROP36400.1"/>
    </source>
</evidence>
<keyword evidence="4" id="KW-0560">Oxidoreductase</keyword>
<dbReference type="PRINTS" id="PR00359">
    <property type="entry name" value="BP450"/>
</dbReference>
<gene>
    <name evidence="7" type="ORF">EDD40_1667</name>
</gene>
<evidence type="ECO:0000256" key="5">
    <source>
        <dbReference type="ARBA" id="ARBA00023004"/>
    </source>
</evidence>
<protein>
    <recommendedName>
        <fullName evidence="9">Cytochrome P450</fullName>
    </recommendedName>
</protein>
<sequence>MSGPELRLGEELISPLHPLYDGLQVDGAPRPAHLAPDHPVWVVTRYADAKKVLSHPGVRRDAKQAAELYAERTGEQRAAIGASLTAHMLNADPPDHTRLRALVGRAFTSRRVELLRPHIERLTDELLDAMAAREQADLMGDFAVPLTIGVICELLGVPPAERDHVRSAWERQAELLSPEAAEALAEEQADYLRGLLEAKRRDPADDVFSALVQAADEDGGLSPTELVAMSHLLLMAGFETTMNMIGNAVVTLLVHPEQAAALRANPDLLPNALEELVRYDSAVRASMLRFTVEDVDLGDVTIPAGEYVLVSNLTANHDPERFDDPDRLDLTRKADGHLGYGHGVHYCVGAPLARLEARVAIGKLLDRFPDLRLAVPHGELVWLPITFLRALISVPVTPQPVLTGRTSA</sequence>
<keyword evidence="2" id="KW-0349">Heme</keyword>
<reference evidence="7 8" key="1">
    <citation type="submission" date="2018-11" db="EMBL/GenBank/DDBJ databases">
        <title>Sequencing the genomes of 1000 actinobacteria strains.</title>
        <authorList>
            <person name="Klenk H.-P."/>
        </authorList>
    </citation>
    <scope>NUCLEOTIDE SEQUENCE [LARGE SCALE GENOMIC DNA]</scope>
    <source>
        <strain evidence="7 8">DSM 44231</strain>
    </source>
</reference>